<feature type="domain" description="SCP" evidence="3">
    <location>
        <begin position="369"/>
        <end position="483"/>
    </location>
</feature>
<dbReference type="InterPro" id="IPR035940">
    <property type="entry name" value="CAP_sf"/>
</dbReference>
<dbReference type="CDD" id="cd05379">
    <property type="entry name" value="CAP_bacterial"/>
    <property type="match status" value="1"/>
</dbReference>
<feature type="transmembrane region" description="Helical" evidence="2">
    <location>
        <begin position="79"/>
        <end position="99"/>
    </location>
</feature>
<feature type="compositionally biased region" description="Basic residues" evidence="1">
    <location>
        <begin position="22"/>
        <end position="46"/>
    </location>
</feature>
<feature type="compositionally biased region" description="Low complexity" evidence="1">
    <location>
        <begin position="270"/>
        <end position="292"/>
    </location>
</feature>
<feature type="compositionally biased region" description="Low complexity" evidence="1">
    <location>
        <begin position="299"/>
        <end position="337"/>
    </location>
</feature>
<reference evidence="5" key="1">
    <citation type="submission" date="2016-07" db="EMBL/GenBank/DDBJ databases">
        <title>Frankia sp. NRRL B-16219 Genome sequencing.</title>
        <authorList>
            <person name="Ghodhbane-Gtari F."/>
            <person name="Swanson E."/>
            <person name="Gueddou A."/>
            <person name="Louati M."/>
            <person name="Nouioui I."/>
            <person name="Hezbri K."/>
            <person name="Abebe-Akele F."/>
            <person name="Simpson S."/>
            <person name="Morris K."/>
            <person name="Thomas K."/>
            <person name="Gtari M."/>
            <person name="Tisa L.S."/>
        </authorList>
    </citation>
    <scope>NUCLEOTIDE SEQUENCE [LARGE SCALE GENOMIC DNA]</scope>
    <source>
        <strain evidence="5">NRRL B-16219</strain>
    </source>
</reference>
<dbReference type="SUPFAM" id="SSF55797">
    <property type="entry name" value="PR-1-like"/>
    <property type="match status" value="1"/>
</dbReference>
<feature type="region of interest" description="Disordered" evidence="1">
    <location>
        <begin position="1"/>
        <end position="78"/>
    </location>
</feature>
<keyword evidence="2" id="KW-0472">Membrane</keyword>
<dbReference type="Pfam" id="PF00188">
    <property type="entry name" value="CAP"/>
    <property type="match status" value="1"/>
</dbReference>
<evidence type="ECO:0000256" key="1">
    <source>
        <dbReference type="SAM" id="MobiDB-lite"/>
    </source>
</evidence>
<dbReference type="OrthoDB" id="68195at2"/>
<dbReference type="Proteomes" id="UP000179769">
    <property type="component" value="Unassembled WGS sequence"/>
</dbReference>
<gene>
    <name evidence="4" type="ORF">BBK14_13000</name>
</gene>
<feature type="compositionally biased region" description="Basic and acidic residues" evidence="1">
    <location>
        <begin position="1"/>
        <end position="10"/>
    </location>
</feature>
<evidence type="ECO:0000313" key="5">
    <source>
        <dbReference type="Proteomes" id="UP000179769"/>
    </source>
</evidence>
<comment type="caution">
    <text evidence="4">The sequence shown here is derived from an EMBL/GenBank/DDBJ whole genome shotgun (WGS) entry which is preliminary data.</text>
</comment>
<dbReference type="AlphaFoldDB" id="A0A1S1R2X6"/>
<dbReference type="PANTHER" id="PTHR31157">
    <property type="entry name" value="SCP DOMAIN-CONTAINING PROTEIN"/>
    <property type="match status" value="1"/>
</dbReference>
<feature type="compositionally biased region" description="Low complexity" evidence="1">
    <location>
        <begin position="127"/>
        <end position="141"/>
    </location>
</feature>
<sequence>MHSERPERGRAAPSGPGLRVRPGSHARPSSRARPGRRARPAPRARSSRAADPAGPAGPVQDVVRGRRHRRRPTPGRAGGLRAAAGLVALTLVTLGLVAASGEVPSTSSAAGRGLSGFNRVVADGTGAGTADHTAGTDAVGAPPGSASRSGRGALAGYGGSPADPVWPADRGPVSGVLVLRADPALLAIMAADGQPGSAPGEPWVLYLLSGPVNVTRWAMGEPFEASIDTRQLPNGDYTLSEVIFRATHAPLVRTGRVPVANPLPPGVDQTAPGGAAPRSAAAAADPGDGTPRGTPPGPAGSASAGVSGSPTGAGSPSGAEPAAGASAAVAGPAPAPVASGARLAGTPTGAGGGAGSAATAALIEEVVTRTNAQRSAAGCPALTVDARLAASAQEHSADMAARNYFDHSGRDGRSPFDRIAAAGYVFSIAAENIAAGQRTPADVVADWMASPGHRANILNCSLSQIGVGFATGGDYGTYWVQDFGSP</sequence>
<name>A0A1S1R2X6_9ACTN</name>
<feature type="region of interest" description="Disordered" evidence="1">
    <location>
        <begin position="127"/>
        <end position="156"/>
    </location>
</feature>
<dbReference type="PANTHER" id="PTHR31157:SF1">
    <property type="entry name" value="SCP DOMAIN-CONTAINING PROTEIN"/>
    <property type="match status" value="1"/>
</dbReference>
<evidence type="ECO:0000259" key="3">
    <source>
        <dbReference type="Pfam" id="PF00188"/>
    </source>
</evidence>
<evidence type="ECO:0000256" key="2">
    <source>
        <dbReference type="SAM" id="Phobius"/>
    </source>
</evidence>
<evidence type="ECO:0000313" key="4">
    <source>
        <dbReference type="EMBL" id="OHV40119.1"/>
    </source>
</evidence>
<accession>A0A1S1R2X6</accession>
<feature type="compositionally biased region" description="Low complexity" evidence="1">
    <location>
        <begin position="47"/>
        <end position="58"/>
    </location>
</feature>
<keyword evidence="5" id="KW-1185">Reference proteome</keyword>
<protein>
    <submittedName>
        <fullName evidence="4">SCP-like extracellular protein</fullName>
    </submittedName>
</protein>
<dbReference type="Gene3D" id="3.40.33.10">
    <property type="entry name" value="CAP"/>
    <property type="match status" value="1"/>
</dbReference>
<dbReference type="EMBL" id="MAXA01000080">
    <property type="protein sequence ID" value="OHV40119.1"/>
    <property type="molecule type" value="Genomic_DNA"/>
</dbReference>
<proteinExistence type="predicted"/>
<feature type="region of interest" description="Disordered" evidence="1">
    <location>
        <begin position="256"/>
        <end position="337"/>
    </location>
</feature>
<keyword evidence="2" id="KW-0812">Transmembrane</keyword>
<keyword evidence="2" id="KW-1133">Transmembrane helix</keyword>
<organism evidence="4 5">
    <name type="scientific">Parafrankia soli</name>
    <dbReference type="NCBI Taxonomy" id="2599596"/>
    <lineage>
        <taxon>Bacteria</taxon>
        <taxon>Bacillati</taxon>
        <taxon>Actinomycetota</taxon>
        <taxon>Actinomycetes</taxon>
        <taxon>Frankiales</taxon>
        <taxon>Frankiaceae</taxon>
        <taxon>Parafrankia</taxon>
    </lineage>
</organism>
<dbReference type="InterPro" id="IPR014044">
    <property type="entry name" value="CAP_dom"/>
</dbReference>